<feature type="transmembrane region" description="Helical" evidence="1">
    <location>
        <begin position="104"/>
        <end position="125"/>
    </location>
</feature>
<keyword evidence="4" id="KW-1185">Reference proteome</keyword>
<dbReference type="InterPro" id="IPR053150">
    <property type="entry name" value="Teicoplanin_resist-assoc"/>
</dbReference>
<gene>
    <name evidence="3" type="ORF">H8689_07260</name>
</gene>
<proteinExistence type="predicted"/>
<protein>
    <submittedName>
        <fullName evidence="3">VanZ family protein</fullName>
    </submittedName>
</protein>
<keyword evidence="1" id="KW-0472">Membrane</keyword>
<dbReference type="RefSeq" id="WP_249323747.1">
    <property type="nucleotide sequence ID" value="NZ_JACRTK010000003.1"/>
</dbReference>
<dbReference type="AlphaFoldDB" id="A0A926INP9"/>
<organism evidence="3 4">
    <name type="scientific">Wansuia hejianensis</name>
    <dbReference type="NCBI Taxonomy" id="2763667"/>
    <lineage>
        <taxon>Bacteria</taxon>
        <taxon>Bacillati</taxon>
        <taxon>Bacillota</taxon>
        <taxon>Clostridia</taxon>
        <taxon>Lachnospirales</taxon>
        <taxon>Lachnospiraceae</taxon>
        <taxon>Wansuia</taxon>
    </lineage>
</organism>
<keyword evidence="1" id="KW-1133">Transmembrane helix</keyword>
<name>A0A926INP9_9FIRM</name>
<evidence type="ECO:0000259" key="2">
    <source>
        <dbReference type="Pfam" id="PF04892"/>
    </source>
</evidence>
<keyword evidence="1" id="KW-0812">Transmembrane</keyword>
<evidence type="ECO:0000256" key="1">
    <source>
        <dbReference type="SAM" id="Phobius"/>
    </source>
</evidence>
<feature type="transmembrane region" description="Helical" evidence="1">
    <location>
        <begin position="71"/>
        <end position="92"/>
    </location>
</feature>
<dbReference type="InterPro" id="IPR006976">
    <property type="entry name" value="VanZ-like"/>
</dbReference>
<dbReference type="PANTHER" id="PTHR36834:SF1">
    <property type="entry name" value="INTEGRAL MEMBRANE PROTEIN"/>
    <property type="match status" value="1"/>
</dbReference>
<sequence>MKNQKRIWKILFWVYIVVLFIVVVIKFEGSFLRLINKIDSVKGNRAMGLWNINLTPFRSIGPQLARINQDWALINIAGNILAFVPFGFLLPLAYPKSRGVIRMFIIAFLSVLLIESFQLITMLGTFDVDDIILNVPSILLGYGIFILLQQFYFVYTNKKV</sequence>
<feature type="domain" description="VanZ-like" evidence="2">
    <location>
        <begin position="12"/>
        <end position="148"/>
    </location>
</feature>
<feature type="transmembrane region" description="Helical" evidence="1">
    <location>
        <begin position="131"/>
        <end position="155"/>
    </location>
</feature>
<dbReference type="Pfam" id="PF04892">
    <property type="entry name" value="VanZ"/>
    <property type="match status" value="1"/>
</dbReference>
<comment type="caution">
    <text evidence="3">The sequence shown here is derived from an EMBL/GenBank/DDBJ whole genome shotgun (WGS) entry which is preliminary data.</text>
</comment>
<dbReference type="PANTHER" id="PTHR36834">
    <property type="entry name" value="MEMBRANE PROTEIN-RELATED"/>
    <property type="match status" value="1"/>
</dbReference>
<feature type="transmembrane region" description="Helical" evidence="1">
    <location>
        <begin position="7"/>
        <end position="27"/>
    </location>
</feature>
<dbReference type="Proteomes" id="UP000601522">
    <property type="component" value="Unassembled WGS sequence"/>
</dbReference>
<accession>A0A926INP9</accession>
<reference evidence="3 4" key="1">
    <citation type="submission" date="2020-08" db="EMBL/GenBank/DDBJ databases">
        <title>Genome public.</title>
        <authorList>
            <person name="Liu C."/>
            <person name="Sun Q."/>
        </authorList>
    </citation>
    <scope>NUCLEOTIDE SEQUENCE [LARGE SCALE GENOMIC DNA]</scope>
    <source>
        <strain evidence="3 4">NSJ-26</strain>
    </source>
</reference>
<dbReference type="EMBL" id="JACRTK010000003">
    <property type="protein sequence ID" value="MBC8590908.1"/>
    <property type="molecule type" value="Genomic_DNA"/>
</dbReference>
<evidence type="ECO:0000313" key="3">
    <source>
        <dbReference type="EMBL" id="MBC8590908.1"/>
    </source>
</evidence>
<evidence type="ECO:0000313" key="4">
    <source>
        <dbReference type="Proteomes" id="UP000601522"/>
    </source>
</evidence>